<dbReference type="Pfam" id="PF20064">
    <property type="entry name" value="DUF6463"/>
    <property type="match status" value="1"/>
</dbReference>
<dbReference type="AlphaFoldDB" id="A0A2V5K2K8"/>
<organism evidence="2 3">
    <name type="scientific">Paenibacillus flagellatus</name>
    <dbReference type="NCBI Taxonomy" id="2211139"/>
    <lineage>
        <taxon>Bacteria</taxon>
        <taxon>Bacillati</taxon>
        <taxon>Bacillota</taxon>
        <taxon>Bacilli</taxon>
        <taxon>Bacillales</taxon>
        <taxon>Paenibacillaceae</taxon>
        <taxon>Paenibacillus</taxon>
    </lineage>
</organism>
<name>A0A2V5K2K8_9BACL</name>
<evidence type="ECO:0008006" key="4">
    <source>
        <dbReference type="Google" id="ProtNLM"/>
    </source>
</evidence>
<evidence type="ECO:0000313" key="3">
    <source>
        <dbReference type="Proteomes" id="UP000247476"/>
    </source>
</evidence>
<reference evidence="2 3" key="1">
    <citation type="submission" date="2018-05" db="EMBL/GenBank/DDBJ databases">
        <title>Paenibacillus flagellatus sp. nov., isolated from selenium mineral soil.</title>
        <authorList>
            <person name="Dai X."/>
        </authorList>
    </citation>
    <scope>NUCLEOTIDE SEQUENCE [LARGE SCALE GENOMIC DNA]</scope>
    <source>
        <strain evidence="2 3">DXL2</strain>
    </source>
</reference>
<sequence length="114" mass="12568">MKSKRFVAVALAWTAVLHTVVGIFLYRGQLADMARDGLFNSVDSGGRSSAFWFFLFGAMIWTLSRVVGWLANNGQRVPLFLGAHLLAVGLIGVFFAPLSGFWLVIPQAIVLLRR</sequence>
<feature type="transmembrane region" description="Helical" evidence="1">
    <location>
        <begin position="50"/>
        <end position="71"/>
    </location>
</feature>
<evidence type="ECO:0000256" key="1">
    <source>
        <dbReference type="SAM" id="Phobius"/>
    </source>
</evidence>
<proteinExistence type="predicted"/>
<dbReference type="RefSeq" id="WP_110841240.1">
    <property type="nucleotide sequence ID" value="NZ_QJVJ01000007.1"/>
</dbReference>
<keyword evidence="1" id="KW-1133">Transmembrane helix</keyword>
<dbReference type="EMBL" id="QJVJ01000007">
    <property type="protein sequence ID" value="PYI53469.1"/>
    <property type="molecule type" value="Genomic_DNA"/>
</dbReference>
<dbReference type="OrthoDB" id="1034758at2"/>
<keyword evidence="1" id="KW-0472">Membrane</keyword>
<evidence type="ECO:0000313" key="2">
    <source>
        <dbReference type="EMBL" id="PYI53469.1"/>
    </source>
</evidence>
<gene>
    <name evidence="2" type="ORF">DLM86_16990</name>
</gene>
<dbReference type="InterPro" id="IPR045590">
    <property type="entry name" value="DUF6463"/>
</dbReference>
<protein>
    <recommendedName>
        <fullName evidence="4">DUF4064 domain-containing protein</fullName>
    </recommendedName>
</protein>
<keyword evidence="3" id="KW-1185">Reference proteome</keyword>
<feature type="transmembrane region" description="Helical" evidence="1">
    <location>
        <begin position="83"/>
        <end position="105"/>
    </location>
</feature>
<keyword evidence="1" id="KW-0812">Transmembrane</keyword>
<dbReference type="Proteomes" id="UP000247476">
    <property type="component" value="Unassembled WGS sequence"/>
</dbReference>
<accession>A0A2V5K2K8</accession>
<comment type="caution">
    <text evidence="2">The sequence shown here is derived from an EMBL/GenBank/DDBJ whole genome shotgun (WGS) entry which is preliminary data.</text>
</comment>